<accession>A0AA39JZA4</accession>
<proteinExistence type="predicted"/>
<comment type="caution">
    <text evidence="1">The sequence shown here is derived from an EMBL/GenBank/DDBJ whole genome shotgun (WGS) entry which is preliminary data.</text>
</comment>
<dbReference type="EMBL" id="JAUEPS010000035">
    <property type="protein sequence ID" value="KAK0450525.1"/>
    <property type="molecule type" value="Genomic_DNA"/>
</dbReference>
<reference evidence="1" key="1">
    <citation type="submission" date="2023-06" db="EMBL/GenBank/DDBJ databases">
        <authorList>
            <consortium name="Lawrence Berkeley National Laboratory"/>
            <person name="Ahrendt S."/>
            <person name="Sahu N."/>
            <person name="Indic B."/>
            <person name="Wong-Bajracharya J."/>
            <person name="Merenyi Z."/>
            <person name="Ke H.-M."/>
            <person name="Monk M."/>
            <person name="Kocsube S."/>
            <person name="Drula E."/>
            <person name="Lipzen A."/>
            <person name="Balint B."/>
            <person name="Henrissat B."/>
            <person name="Andreopoulos B."/>
            <person name="Martin F.M."/>
            <person name="Harder C.B."/>
            <person name="Rigling D."/>
            <person name="Ford K.L."/>
            <person name="Foster G.D."/>
            <person name="Pangilinan J."/>
            <person name="Papanicolaou A."/>
            <person name="Barry K."/>
            <person name="LaButti K."/>
            <person name="Viragh M."/>
            <person name="Koriabine M."/>
            <person name="Yan M."/>
            <person name="Riley R."/>
            <person name="Champramary S."/>
            <person name="Plett K.L."/>
            <person name="Tsai I.J."/>
            <person name="Slot J."/>
            <person name="Sipos G."/>
            <person name="Plett J."/>
            <person name="Nagy L.G."/>
            <person name="Grigoriev I.V."/>
        </authorList>
    </citation>
    <scope>NUCLEOTIDE SEQUENCE</scope>
    <source>
        <strain evidence="1">CCBAS 213</strain>
    </source>
</reference>
<name>A0AA39JZA4_ARMTA</name>
<dbReference type="Proteomes" id="UP001175211">
    <property type="component" value="Unassembled WGS sequence"/>
</dbReference>
<dbReference type="RefSeq" id="XP_060327396.1">
    <property type="nucleotide sequence ID" value="XM_060483273.1"/>
</dbReference>
<protein>
    <submittedName>
        <fullName evidence="1">Uncharacterized protein</fullName>
    </submittedName>
</protein>
<evidence type="ECO:0000313" key="1">
    <source>
        <dbReference type="EMBL" id="KAK0450525.1"/>
    </source>
</evidence>
<dbReference type="GeneID" id="85366821"/>
<gene>
    <name evidence="1" type="ORF">EV420DRAFT_738193</name>
</gene>
<evidence type="ECO:0000313" key="2">
    <source>
        <dbReference type="Proteomes" id="UP001175211"/>
    </source>
</evidence>
<sequence>MAVHLGVALHYVQNDIVNPHPYFHWVLVATEAMSWLSPFSPTHTFEIIRNTDTKRRWETRFRASNLGNSTSLAGIVEFAQTDLDMDSIRRVIETHPAMDEGWRIQGPTGWSCATWVLHVMLTLEEMAIFDLPENLTPDMLYDSILGEGYRIIMGKLPSKPTPVVQLSAHSL</sequence>
<dbReference type="AlphaFoldDB" id="A0AA39JZA4"/>
<keyword evidence="2" id="KW-1185">Reference proteome</keyword>
<organism evidence="1 2">
    <name type="scientific">Armillaria tabescens</name>
    <name type="common">Ringless honey mushroom</name>
    <name type="synonym">Agaricus tabescens</name>
    <dbReference type="NCBI Taxonomy" id="1929756"/>
    <lineage>
        <taxon>Eukaryota</taxon>
        <taxon>Fungi</taxon>
        <taxon>Dikarya</taxon>
        <taxon>Basidiomycota</taxon>
        <taxon>Agaricomycotina</taxon>
        <taxon>Agaricomycetes</taxon>
        <taxon>Agaricomycetidae</taxon>
        <taxon>Agaricales</taxon>
        <taxon>Marasmiineae</taxon>
        <taxon>Physalacriaceae</taxon>
        <taxon>Desarmillaria</taxon>
    </lineage>
</organism>